<dbReference type="NCBIfam" id="TIGR03356">
    <property type="entry name" value="BGL"/>
    <property type="match status" value="1"/>
</dbReference>
<evidence type="ECO:0000256" key="7">
    <source>
        <dbReference type="PIRSR" id="PIRSR617736-1"/>
    </source>
</evidence>
<protein>
    <recommendedName>
        <fullName evidence="9">Beta-glucosidase</fullName>
        <ecNumber evidence="9">3.2.1.21</ecNumber>
    </recommendedName>
</protein>
<sequence>MSGRRHSVDSRQGVCFGEWERSQRRPPATEGAYRSSEQPQRLPRRLPLGAATASFQIEGATTADGRGRSIWDTFAETPGKVLNGDTGDPADDHYHRYAEDVALMRRLNLGAYRFSVAWPRVVPDGTGPVNQAGLDFYDRLVDSLLEAGVQPWATLYHWDLPQPLEDAGGWPVRDTAYRFADYSRVVAEALGDRVTHWMTINEPWCAAFLGYENGHHAPGRKDPAAALAATHHLLLGHGLAAEAIRSTGHPSKVGLAHNQAVIRPHGANAADARAARRADGVRNRIFTDPLLKGAYPADVVADLADVSDFSFVLDGDLKTISTPLDFLGVNYYSPEFVAGSAEGIDPALVSGDGDAWLGAGPDEVHVSQGLPVTHMGWEIDPTGLYDVLQRLAGESGGVDLYVTENGCAFEDTVSEDGAVHDPDRTDYYEGHLRAAREAIHAGVPLRGYFAWSLLDNFEWAWGYSRRFGIVHVDYETQERVVKDTGHWYAELARTGRFPER</sequence>
<feature type="binding site" evidence="8">
    <location>
        <position position="56"/>
    </location>
    <ligand>
        <name>substrate</name>
    </ligand>
</feature>
<keyword evidence="3" id="KW-0136">Cellulose degradation</keyword>
<name>A0A975LCX5_9ACTN</name>
<keyword evidence="12" id="KW-1185">Reference proteome</keyword>
<dbReference type="Gene3D" id="3.20.20.80">
    <property type="entry name" value="Glycosidases"/>
    <property type="match status" value="1"/>
</dbReference>
<feature type="binding site" evidence="8">
    <location>
        <position position="157"/>
    </location>
    <ligand>
        <name>substrate</name>
    </ligand>
</feature>
<evidence type="ECO:0000256" key="9">
    <source>
        <dbReference type="RuleBase" id="RU361175"/>
    </source>
</evidence>
<dbReference type="Proteomes" id="UP000682416">
    <property type="component" value="Chromosome"/>
</dbReference>
<feature type="binding site" evidence="8">
    <location>
        <position position="451"/>
    </location>
    <ligand>
        <name>substrate</name>
    </ligand>
</feature>
<dbReference type="FunFam" id="3.20.20.80:FF:000004">
    <property type="entry name" value="Beta-glucosidase 6-phospho-beta-glucosidase"/>
    <property type="match status" value="1"/>
</dbReference>
<dbReference type="Pfam" id="PF00232">
    <property type="entry name" value="Glyco_hydro_1"/>
    <property type="match status" value="1"/>
</dbReference>
<reference evidence="11" key="1">
    <citation type="submission" date="2021-05" db="EMBL/GenBank/DDBJ databases">
        <authorList>
            <person name="Kaiqin L."/>
            <person name="Jian G."/>
        </authorList>
    </citation>
    <scope>NUCLEOTIDE SEQUENCE</scope>
    <source>
        <strain evidence="11">HDS5</strain>
    </source>
</reference>
<dbReference type="GO" id="GO:0008422">
    <property type="term" value="F:beta-glucosidase activity"/>
    <property type="evidence" value="ECO:0007669"/>
    <property type="project" value="UniProtKB-EC"/>
</dbReference>
<dbReference type="EC" id="3.2.1.21" evidence="9"/>
<accession>A0A975LCX5</accession>
<comment type="similarity">
    <text evidence="1 9">Belongs to the glycosyl hydrolase 1 family.</text>
</comment>
<dbReference type="GO" id="GO:0005829">
    <property type="term" value="C:cytosol"/>
    <property type="evidence" value="ECO:0007669"/>
    <property type="project" value="TreeGrafter"/>
</dbReference>
<dbReference type="AlphaFoldDB" id="A0A975LCX5"/>
<dbReference type="SUPFAM" id="SSF51445">
    <property type="entry name" value="(Trans)glycosidases"/>
    <property type="match status" value="1"/>
</dbReference>
<keyword evidence="4" id="KW-0119">Carbohydrate metabolism</keyword>
<evidence type="ECO:0000256" key="5">
    <source>
        <dbReference type="ARBA" id="ARBA00023295"/>
    </source>
</evidence>
<organism evidence="11 12">
    <name type="scientific">Nocardiopsis eucommiae</name>
    <dbReference type="NCBI Taxonomy" id="2831970"/>
    <lineage>
        <taxon>Bacteria</taxon>
        <taxon>Bacillati</taxon>
        <taxon>Actinomycetota</taxon>
        <taxon>Actinomycetes</taxon>
        <taxon>Streptosporangiales</taxon>
        <taxon>Nocardiopsidaceae</taxon>
        <taxon>Nocardiopsis</taxon>
    </lineage>
</organism>
<dbReference type="PRINTS" id="PR00131">
    <property type="entry name" value="GLHYDRLASE1"/>
</dbReference>
<proteinExistence type="inferred from homology"/>
<keyword evidence="2 9" id="KW-0378">Hydrolase</keyword>
<dbReference type="InterPro" id="IPR017736">
    <property type="entry name" value="Glyco_hydro_1_beta-glucosidase"/>
</dbReference>
<evidence type="ECO:0000256" key="6">
    <source>
        <dbReference type="ARBA" id="ARBA00023326"/>
    </source>
</evidence>
<keyword evidence="6" id="KW-0624">Polysaccharide degradation</keyword>
<dbReference type="EMBL" id="CP074402">
    <property type="protein sequence ID" value="QVJ03330.1"/>
    <property type="molecule type" value="Genomic_DNA"/>
</dbReference>
<feature type="active site" description="Proton donor" evidence="7">
    <location>
        <position position="202"/>
    </location>
</feature>
<feature type="active site" description="Nucleophile" evidence="7">
    <location>
        <position position="404"/>
    </location>
</feature>
<dbReference type="PANTHER" id="PTHR10353:SF36">
    <property type="entry name" value="LP05116P"/>
    <property type="match status" value="1"/>
</dbReference>
<feature type="binding site" evidence="8">
    <location>
        <begin position="458"/>
        <end position="459"/>
    </location>
    <ligand>
        <name>substrate</name>
    </ligand>
</feature>
<evidence type="ECO:0000256" key="4">
    <source>
        <dbReference type="ARBA" id="ARBA00023277"/>
    </source>
</evidence>
<dbReference type="KEGG" id="nec:KGD82_18900"/>
<evidence type="ECO:0000256" key="1">
    <source>
        <dbReference type="ARBA" id="ARBA00010838"/>
    </source>
</evidence>
<gene>
    <name evidence="11" type="ORF">KGD82_18900</name>
</gene>
<feature type="binding site" evidence="8">
    <location>
        <position position="201"/>
    </location>
    <ligand>
        <name>substrate</name>
    </ligand>
</feature>
<evidence type="ECO:0000256" key="3">
    <source>
        <dbReference type="ARBA" id="ARBA00023001"/>
    </source>
</evidence>
<keyword evidence="5 9" id="KW-0326">Glycosidase</keyword>
<feature type="binding site" evidence="8">
    <location>
        <position position="332"/>
    </location>
    <ligand>
        <name>substrate</name>
    </ligand>
</feature>
<comment type="catalytic activity">
    <reaction evidence="9">
        <text>Hydrolysis of terminal, non-reducing beta-D-glucosyl residues with release of beta-D-glucose.</text>
        <dbReference type="EC" id="3.2.1.21"/>
    </reaction>
</comment>
<dbReference type="GO" id="GO:0030245">
    <property type="term" value="P:cellulose catabolic process"/>
    <property type="evidence" value="ECO:0007669"/>
    <property type="project" value="UniProtKB-KW"/>
</dbReference>
<feature type="region of interest" description="Disordered" evidence="10">
    <location>
        <begin position="1"/>
        <end position="43"/>
    </location>
</feature>
<evidence type="ECO:0000313" key="11">
    <source>
        <dbReference type="EMBL" id="QVJ03330.1"/>
    </source>
</evidence>
<dbReference type="InterPro" id="IPR017853">
    <property type="entry name" value="GH"/>
</dbReference>
<dbReference type="InterPro" id="IPR001360">
    <property type="entry name" value="Glyco_hydro_1"/>
</dbReference>
<dbReference type="PANTHER" id="PTHR10353">
    <property type="entry name" value="GLYCOSYL HYDROLASE"/>
    <property type="match status" value="1"/>
</dbReference>
<evidence type="ECO:0000256" key="2">
    <source>
        <dbReference type="ARBA" id="ARBA00022801"/>
    </source>
</evidence>
<evidence type="ECO:0000313" key="12">
    <source>
        <dbReference type="Proteomes" id="UP000682416"/>
    </source>
</evidence>
<evidence type="ECO:0000256" key="8">
    <source>
        <dbReference type="PIRSR" id="PIRSR617736-2"/>
    </source>
</evidence>
<evidence type="ECO:0000256" key="10">
    <source>
        <dbReference type="SAM" id="MobiDB-lite"/>
    </source>
</evidence>